<dbReference type="Proteomes" id="UP000007799">
    <property type="component" value="Unassembled WGS sequence"/>
</dbReference>
<name>F2UCM8_SALR5</name>
<protein>
    <recommendedName>
        <fullName evidence="1">DUF6242 domain-containing protein</fullName>
    </recommendedName>
</protein>
<keyword evidence="3" id="KW-1185">Reference proteome</keyword>
<dbReference type="AlphaFoldDB" id="F2UCM8"/>
<dbReference type="InterPro" id="IPR058667">
    <property type="entry name" value="DUF6242_C"/>
</dbReference>
<dbReference type="InterPro" id="IPR015943">
    <property type="entry name" value="WD40/YVTN_repeat-like_dom_sf"/>
</dbReference>
<sequence>MITGAGVAVAQSSQEDTTVVWTQVATDVPFEHTTYMVRLDADGCLYHFHNDAARSQRNHKSCNGGQTWTALPSYPSPSRSDFAVCTSNGRIFLIAGSTDGSGRGFTSSVISSSDGVNWSAEPNFPDARGFHNCATDPTTDNIYVAAGCCSYKSDVKAFTGNAWITTTSSVSSTLYKSRAYSAMAALDNGDLFISGGHEFGPYVNAIDLWRSTNDGVSWSRLCNGATCPWNASMLSSHLTALFGMGDRLFVGFFEHLYVSHDRGVSFTQVTQQPFLPVSHWNARHPAVDAATDSIFVVSGSNMYVGTLGAAQTTTTTTSTTTTGLPSIAANAFAEGDAWMDFADTACGVGRITLTQEQVLAGNTFAAGTPALVLWAAGNRVIVEAPAVDINATALTRVDDDDGADAVVVGRYRLHTTNTTATRDDVGDGSVADALALEVRAPLLVLSGADDIGDVDVRITQSPSCTRPHIGCDDDRNLLICSPFHVALRGLIVTLATNSTP</sequence>
<evidence type="ECO:0000313" key="3">
    <source>
        <dbReference type="Proteomes" id="UP000007799"/>
    </source>
</evidence>
<dbReference type="GeneID" id="16073810"/>
<dbReference type="RefSeq" id="XP_004993235.1">
    <property type="nucleotide sequence ID" value="XM_004993178.1"/>
</dbReference>
<accession>F2UCM8</accession>
<evidence type="ECO:0000259" key="1">
    <source>
        <dbReference type="Pfam" id="PF25852"/>
    </source>
</evidence>
<feature type="domain" description="DUF6242" evidence="1">
    <location>
        <begin position="18"/>
        <end position="301"/>
    </location>
</feature>
<gene>
    <name evidence="2" type="ORF">PTSG_06345</name>
</gene>
<reference evidence="2" key="1">
    <citation type="submission" date="2009-08" db="EMBL/GenBank/DDBJ databases">
        <title>Annotation of Salpingoeca rosetta.</title>
        <authorList>
            <consortium name="The Broad Institute Genome Sequencing Platform"/>
            <person name="Russ C."/>
            <person name="Cuomo C."/>
            <person name="Burger G."/>
            <person name="Gray M.W."/>
            <person name="Holland P.W.H."/>
            <person name="King N."/>
            <person name="Lang F.B.F."/>
            <person name="Roger A.J."/>
            <person name="Ruiz-Trillo I."/>
            <person name="Young S.K."/>
            <person name="Zeng Q."/>
            <person name="Gargeya S."/>
            <person name="Alvarado L."/>
            <person name="Berlin A."/>
            <person name="Chapman S.B."/>
            <person name="Chen Z."/>
            <person name="Freedman E."/>
            <person name="Gellesch M."/>
            <person name="Goldberg J."/>
            <person name="Griggs A."/>
            <person name="Gujja S."/>
            <person name="Heilman E."/>
            <person name="Heiman D."/>
            <person name="Howarth C."/>
            <person name="Mehta T."/>
            <person name="Neiman D."/>
            <person name="Pearson M."/>
            <person name="Roberts A."/>
            <person name="Saif S."/>
            <person name="Shea T."/>
            <person name="Shenoy N."/>
            <person name="Sisk P."/>
            <person name="Stolte C."/>
            <person name="Sykes S."/>
            <person name="White J."/>
            <person name="Yandava C."/>
            <person name="Haas B."/>
            <person name="Nusbaum C."/>
            <person name="Birren B."/>
        </authorList>
    </citation>
    <scope>NUCLEOTIDE SEQUENCE [LARGE SCALE GENOMIC DNA]</scope>
    <source>
        <strain evidence="2">ATCC 50818</strain>
    </source>
</reference>
<proteinExistence type="predicted"/>
<dbReference type="InterPro" id="IPR015915">
    <property type="entry name" value="Kelch-typ_b-propeller"/>
</dbReference>
<dbReference type="KEGG" id="sre:PTSG_06345"/>
<dbReference type="InParanoid" id="F2UCM8"/>
<organism evidence="3">
    <name type="scientific">Salpingoeca rosetta (strain ATCC 50818 / BSB-021)</name>
    <dbReference type="NCBI Taxonomy" id="946362"/>
    <lineage>
        <taxon>Eukaryota</taxon>
        <taxon>Choanoflagellata</taxon>
        <taxon>Craspedida</taxon>
        <taxon>Salpingoecidae</taxon>
        <taxon>Salpingoeca</taxon>
    </lineage>
</organism>
<dbReference type="Pfam" id="PF25852">
    <property type="entry name" value="DUF6242_C"/>
    <property type="match status" value="1"/>
</dbReference>
<dbReference type="Gene3D" id="2.130.10.10">
    <property type="entry name" value="YVTN repeat-like/Quinoprotein amine dehydrogenase"/>
    <property type="match status" value="2"/>
</dbReference>
<dbReference type="SUPFAM" id="SSF117281">
    <property type="entry name" value="Kelch motif"/>
    <property type="match status" value="1"/>
</dbReference>
<evidence type="ECO:0000313" key="2">
    <source>
        <dbReference type="EMBL" id="EGD74335.1"/>
    </source>
</evidence>
<dbReference type="EMBL" id="GL832968">
    <property type="protein sequence ID" value="EGD74335.1"/>
    <property type="molecule type" value="Genomic_DNA"/>
</dbReference>